<evidence type="ECO:0000256" key="1">
    <source>
        <dbReference type="ARBA" id="ARBA00004606"/>
    </source>
</evidence>
<accession>A0A7I8W0V3</accession>
<evidence type="ECO:0000256" key="4">
    <source>
        <dbReference type="ARBA" id="ARBA00022679"/>
    </source>
</evidence>
<keyword evidence="4" id="KW-0808">Transferase</keyword>
<comment type="caution">
    <text evidence="12">The sequence shown here is derived from an EMBL/GenBank/DDBJ whole genome shotgun (WGS) entry which is preliminary data.</text>
</comment>
<feature type="transmembrane region" description="Helical" evidence="11">
    <location>
        <begin position="28"/>
        <end position="53"/>
    </location>
</feature>
<evidence type="ECO:0000313" key="13">
    <source>
        <dbReference type="Proteomes" id="UP000549394"/>
    </source>
</evidence>
<keyword evidence="5 11" id="KW-0812">Transmembrane</keyword>
<name>A0A7I8W0V3_9ANNE</name>
<comment type="subcellular location">
    <subcellularLocation>
        <location evidence="1">Membrane</location>
        <topology evidence="1">Single-pass type II membrane protein</topology>
    </subcellularLocation>
</comment>
<proteinExistence type="inferred from homology"/>
<keyword evidence="9" id="KW-0325">Glycoprotein</keyword>
<dbReference type="PANTHER" id="PTHR19297:SF185">
    <property type="entry name" value="BETA-1,3-GALACTOSYL-O-GLYCOSYL-GLYCOPROTEIN BETA-1,6-N-ACETYLGLUCOSAMINYLTRANSFERASE 3"/>
    <property type="match status" value="1"/>
</dbReference>
<evidence type="ECO:0000256" key="5">
    <source>
        <dbReference type="ARBA" id="ARBA00022692"/>
    </source>
</evidence>
<dbReference type="InterPro" id="IPR003406">
    <property type="entry name" value="Glyco_trans_14"/>
</dbReference>
<keyword evidence="3" id="KW-0328">Glycosyltransferase</keyword>
<dbReference type="EMBL" id="CAJFCJ010000014">
    <property type="protein sequence ID" value="CAD5121299.1"/>
    <property type="molecule type" value="Genomic_DNA"/>
</dbReference>
<evidence type="ECO:0000256" key="10">
    <source>
        <dbReference type="ARBA" id="ARBA00038150"/>
    </source>
</evidence>
<keyword evidence="7 11" id="KW-1133">Transmembrane helix</keyword>
<dbReference type="GO" id="GO:0016020">
    <property type="term" value="C:membrane"/>
    <property type="evidence" value="ECO:0007669"/>
    <property type="project" value="UniProtKB-SubCell"/>
</dbReference>
<evidence type="ECO:0000256" key="2">
    <source>
        <dbReference type="ARBA" id="ARBA00004922"/>
    </source>
</evidence>
<dbReference type="OrthoDB" id="2019572at2759"/>
<keyword evidence="6" id="KW-0735">Signal-anchor</keyword>
<keyword evidence="13" id="KW-1185">Reference proteome</keyword>
<dbReference type="Pfam" id="PF02485">
    <property type="entry name" value="Branch"/>
    <property type="match status" value="1"/>
</dbReference>
<comment type="similarity">
    <text evidence="10">Belongs to the glycosyltransferase 14 family.</text>
</comment>
<evidence type="ECO:0000256" key="7">
    <source>
        <dbReference type="ARBA" id="ARBA00022989"/>
    </source>
</evidence>
<dbReference type="AlphaFoldDB" id="A0A7I8W0V3"/>
<reference evidence="12 13" key="1">
    <citation type="submission" date="2020-08" db="EMBL/GenBank/DDBJ databases">
        <authorList>
            <person name="Hejnol A."/>
        </authorList>
    </citation>
    <scope>NUCLEOTIDE SEQUENCE [LARGE SCALE GENOMIC DNA]</scope>
</reference>
<organism evidence="12 13">
    <name type="scientific">Dimorphilus gyrociliatus</name>
    <dbReference type="NCBI Taxonomy" id="2664684"/>
    <lineage>
        <taxon>Eukaryota</taxon>
        <taxon>Metazoa</taxon>
        <taxon>Spiralia</taxon>
        <taxon>Lophotrochozoa</taxon>
        <taxon>Annelida</taxon>
        <taxon>Polychaeta</taxon>
        <taxon>Polychaeta incertae sedis</taxon>
        <taxon>Dinophilidae</taxon>
        <taxon>Dimorphilus</taxon>
    </lineage>
</organism>
<evidence type="ECO:0000256" key="9">
    <source>
        <dbReference type="ARBA" id="ARBA00023180"/>
    </source>
</evidence>
<sequence length="420" mass="48802">MKRQLLKFAEMYNFRRKKFQLKPFSNKVTIYVAILMSITPIIVIAFNNGMFLFAKNPPPNGSSYDSHIEKVKFYTRKYLSNTPEKILPSLKKSTQNYKDNKHLIDNHVTFNENSSILTKIPYSTVVLPEYKALGVDCNAAQFEYLLKTIYRPHNQYCIHVDKKSKQPFWSAILNIAKCFDNIEVIDEKEAVDVKWGFYSVLEPEIICMKNLWKRKTKWKYLINLTAQEFPLQTMQDLIKILKSLKGANSLEGTVARRNVERTEKDINMKPKIPFNKGITIAKGAVYLVVQRGFETYFPSLNHSPQLHIPGSYTGNPETDPVTYLFIGRFKNWGGYPFDYPCAGKRVRGICILSIGDLSLLANRKELFANKFHLDYQPFALQCMRELIYNRTRDELAGKREIDLSYYENLKMVKYHIGSSL</sequence>
<dbReference type="Proteomes" id="UP000549394">
    <property type="component" value="Unassembled WGS sequence"/>
</dbReference>
<comment type="pathway">
    <text evidence="2">Protein modification; protein glycosylation.</text>
</comment>
<dbReference type="GO" id="GO:0008375">
    <property type="term" value="F:acetylglucosaminyltransferase activity"/>
    <property type="evidence" value="ECO:0007669"/>
    <property type="project" value="TreeGrafter"/>
</dbReference>
<evidence type="ECO:0000256" key="3">
    <source>
        <dbReference type="ARBA" id="ARBA00022676"/>
    </source>
</evidence>
<evidence type="ECO:0000313" key="12">
    <source>
        <dbReference type="EMBL" id="CAD5121299.1"/>
    </source>
</evidence>
<protein>
    <submittedName>
        <fullName evidence="12">DgyrCDS9828</fullName>
    </submittedName>
</protein>
<gene>
    <name evidence="12" type="ORF">DGYR_LOCUS9273</name>
</gene>
<keyword evidence="8 11" id="KW-0472">Membrane</keyword>
<evidence type="ECO:0000256" key="8">
    <source>
        <dbReference type="ARBA" id="ARBA00023136"/>
    </source>
</evidence>
<evidence type="ECO:0000256" key="6">
    <source>
        <dbReference type="ARBA" id="ARBA00022968"/>
    </source>
</evidence>
<dbReference type="PANTHER" id="PTHR19297">
    <property type="entry name" value="GLYCOSYLTRANSFERASE 14 FAMILY MEMBER"/>
    <property type="match status" value="1"/>
</dbReference>
<evidence type="ECO:0000256" key="11">
    <source>
        <dbReference type="SAM" id="Phobius"/>
    </source>
</evidence>